<protein>
    <submittedName>
        <fullName evidence="1">Uncharacterized protein</fullName>
    </submittedName>
</protein>
<dbReference type="SUPFAM" id="SSF48452">
    <property type="entry name" value="TPR-like"/>
    <property type="match status" value="1"/>
</dbReference>
<sequence length="255" mass="28714">MELIITIKNIGSNIKLVFLGVFFLLCGFSELSAQVRPALGGSSRLYTNALAEMEKGNYEEANAYFRQIVESGLPISPEMPYHFAVTLYELGQFDNSLNFIKRYLQINGRNAPNFDKAKELEKKLEAPIKAILDCQYCNNQGYRIQDCPTCDGKKQLLQDCSLCKGRGLVGCNKCFGKGLLTKRNVFNLTEYYECDKCKGQGKHSCPVCNGNLKEFSDCRTCQGNGFVSSEELCNHQAGPRHMSLVFEKMKRLQHP</sequence>
<accession>A0A2P8ED41</accession>
<organism evidence="1 2">
    <name type="scientific">Cecembia rubra</name>
    <dbReference type="NCBI Taxonomy" id="1485585"/>
    <lineage>
        <taxon>Bacteria</taxon>
        <taxon>Pseudomonadati</taxon>
        <taxon>Bacteroidota</taxon>
        <taxon>Cytophagia</taxon>
        <taxon>Cytophagales</taxon>
        <taxon>Cyclobacteriaceae</taxon>
        <taxon>Cecembia</taxon>
    </lineage>
</organism>
<dbReference type="Proteomes" id="UP000240708">
    <property type="component" value="Unassembled WGS sequence"/>
</dbReference>
<proteinExistence type="predicted"/>
<dbReference type="InterPro" id="IPR011990">
    <property type="entry name" value="TPR-like_helical_dom_sf"/>
</dbReference>
<dbReference type="OrthoDB" id="837043at2"/>
<dbReference type="PANTHER" id="PTHR15852">
    <property type="entry name" value="PLASTID TRANSCRIPTIONALLY ACTIVE PROTEIN"/>
    <property type="match status" value="1"/>
</dbReference>
<dbReference type="AlphaFoldDB" id="A0A2P8ED41"/>
<dbReference type="Gene3D" id="1.25.40.10">
    <property type="entry name" value="Tetratricopeptide repeat domain"/>
    <property type="match status" value="1"/>
</dbReference>
<dbReference type="SUPFAM" id="SSF57938">
    <property type="entry name" value="DnaJ/Hsp40 cysteine-rich domain"/>
    <property type="match status" value="1"/>
</dbReference>
<dbReference type="RefSeq" id="WP_106566086.1">
    <property type="nucleotide sequence ID" value="NZ_JAUVYL010000012.1"/>
</dbReference>
<comment type="caution">
    <text evidence="1">The sequence shown here is derived from an EMBL/GenBank/DDBJ whole genome shotgun (WGS) entry which is preliminary data.</text>
</comment>
<gene>
    <name evidence="1" type="ORF">CLV48_101326</name>
</gene>
<evidence type="ECO:0000313" key="2">
    <source>
        <dbReference type="Proteomes" id="UP000240708"/>
    </source>
</evidence>
<name>A0A2P8ED41_9BACT</name>
<dbReference type="PANTHER" id="PTHR15852:SF54">
    <property type="entry name" value="PROTEIN SSUH2 HOMOLOG"/>
    <property type="match status" value="1"/>
</dbReference>
<dbReference type="EMBL" id="PYGF01000001">
    <property type="protein sequence ID" value="PSL07396.1"/>
    <property type="molecule type" value="Genomic_DNA"/>
</dbReference>
<keyword evidence="2" id="KW-1185">Reference proteome</keyword>
<dbReference type="InterPro" id="IPR036410">
    <property type="entry name" value="HSP_DnaJ_Cys-rich_dom_sf"/>
</dbReference>
<reference evidence="1 2" key="1">
    <citation type="submission" date="2018-03" db="EMBL/GenBank/DDBJ databases">
        <title>Genomic Encyclopedia of Archaeal and Bacterial Type Strains, Phase II (KMG-II): from individual species to whole genera.</title>
        <authorList>
            <person name="Goeker M."/>
        </authorList>
    </citation>
    <scope>NUCLEOTIDE SEQUENCE [LARGE SCALE GENOMIC DNA]</scope>
    <source>
        <strain evidence="1 2">DSM 28057</strain>
    </source>
</reference>
<evidence type="ECO:0000313" key="1">
    <source>
        <dbReference type="EMBL" id="PSL07396.1"/>
    </source>
</evidence>